<evidence type="ECO:0000256" key="3">
    <source>
        <dbReference type="SAM" id="SignalP"/>
    </source>
</evidence>
<proteinExistence type="inferred from homology"/>
<feature type="signal peptide" evidence="3">
    <location>
        <begin position="1"/>
        <end position="17"/>
    </location>
</feature>
<dbReference type="VEuPathDB" id="FungiDB:SPRG_02498"/>
<dbReference type="RefSeq" id="XP_012196461.1">
    <property type="nucleotide sequence ID" value="XM_012341071.1"/>
</dbReference>
<dbReference type="STRING" id="695850.A0A067CU78"/>
<dbReference type="InterPro" id="IPR013094">
    <property type="entry name" value="AB_hydrolase_3"/>
</dbReference>
<dbReference type="Proteomes" id="UP000030745">
    <property type="component" value="Unassembled WGS sequence"/>
</dbReference>
<evidence type="ECO:0000256" key="1">
    <source>
        <dbReference type="ARBA" id="ARBA00010515"/>
    </source>
</evidence>
<dbReference type="InterPro" id="IPR029058">
    <property type="entry name" value="AB_hydrolase_fold"/>
</dbReference>
<protein>
    <recommendedName>
        <fullName evidence="4">Alpha/beta hydrolase fold-3 domain-containing protein</fullName>
    </recommendedName>
</protein>
<keyword evidence="3" id="KW-0732">Signal</keyword>
<accession>A0A067CU78</accession>
<evidence type="ECO:0000313" key="5">
    <source>
        <dbReference type="EMBL" id="KDO32805.1"/>
    </source>
</evidence>
<feature type="chain" id="PRO_5001634944" description="Alpha/beta hydrolase fold-3 domain-containing protein" evidence="3">
    <location>
        <begin position="18"/>
        <end position="334"/>
    </location>
</feature>
<dbReference type="OrthoDB" id="408631at2759"/>
<dbReference type="InterPro" id="IPR002168">
    <property type="entry name" value="Lipase_GDXG_HIS_AS"/>
</dbReference>
<dbReference type="PANTHER" id="PTHR48081">
    <property type="entry name" value="AB HYDROLASE SUPERFAMILY PROTEIN C4A8.06C"/>
    <property type="match status" value="1"/>
</dbReference>
<evidence type="ECO:0000256" key="2">
    <source>
        <dbReference type="ARBA" id="ARBA00022801"/>
    </source>
</evidence>
<dbReference type="SUPFAM" id="SSF53474">
    <property type="entry name" value="alpha/beta-Hydrolases"/>
    <property type="match status" value="1"/>
</dbReference>
<dbReference type="GeneID" id="24125050"/>
<reference evidence="5 6" key="1">
    <citation type="journal article" date="2013" name="PLoS Genet.">
        <title>Distinctive expansion of potential virulence genes in the genome of the oomycete fish pathogen Saprolegnia parasitica.</title>
        <authorList>
            <person name="Jiang R.H."/>
            <person name="de Bruijn I."/>
            <person name="Haas B.J."/>
            <person name="Belmonte R."/>
            <person name="Lobach L."/>
            <person name="Christie J."/>
            <person name="van den Ackerveken G."/>
            <person name="Bottin A."/>
            <person name="Bulone V."/>
            <person name="Diaz-Moreno S.M."/>
            <person name="Dumas B."/>
            <person name="Fan L."/>
            <person name="Gaulin E."/>
            <person name="Govers F."/>
            <person name="Grenville-Briggs L.J."/>
            <person name="Horner N.R."/>
            <person name="Levin J.Z."/>
            <person name="Mammella M."/>
            <person name="Meijer H.J."/>
            <person name="Morris P."/>
            <person name="Nusbaum C."/>
            <person name="Oome S."/>
            <person name="Phillips A.J."/>
            <person name="van Rooyen D."/>
            <person name="Rzeszutek E."/>
            <person name="Saraiva M."/>
            <person name="Secombes C.J."/>
            <person name="Seidl M.F."/>
            <person name="Snel B."/>
            <person name="Stassen J.H."/>
            <person name="Sykes S."/>
            <person name="Tripathy S."/>
            <person name="van den Berg H."/>
            <person name="Vega-Arreguin J.C."/>
            <person name="Wawra S."/>
            <person name="Young S.K."/>
            <person name="Zeng Q."/>
            <person name="Dieguez-Uribeondo J."/>
            <person name="Russ C."/>
            <person name="Tyler B.M."/>
            <person name="van West P."/>
        </authorList>
    </citation>
    <scope>NUCLEOTIDE SEQUENCE [LARGE SCALE GENOMIC DNA]</scope>
    <source>
        <strain evidence="5 6">CBS 223.65</strain>
    </source>
</reference>
<organism evidence="5 6">
    <name type="scientific">Saprolegnia parasitica (strain CBS 223.65)</name>
    <dbReference type="NCBI Taxonomy" id="695850"/>
    <lineage>
        <taxon>Eukaryota</taxon>
        <taxon>Sar</taxon>
        <taxon>Stramenopiles</taxon>
        <taxon>Oomycota</taxon>
        <taxon>Saprolegniomycetes</taxon>
        <taxon>Saprolegniales</taxon>
        <taxon>Saprolegniaceae</taxon>
        <taxon>Saprolegnia</taxon>
    </lineage>
</organism>
<comment type="similarity">
    <text evidence="1">Belongs to the 'GDXG' lipolytic enzyme family.</text>
</comment>
<keyword evidence="6" id="KW-1185">Reference proteome</keyword>
<dbReference type="OMA" id="RLWHVAH"/>
<keyword evidence="2" id="KW-0378">Hydrolase</keyword>
<feature type="domain" description="Alpha/beta hydrolase fold-3" evidence="4">
    <location>
        <begin position="106"/>
        <end position="307"/>
    </location>
</feature>
<dbReference type="EMBL" id="KK583194">
    <property type="protein sequence ID" value="KDO32805.1"/>
    <property type="molecule type" value="Genomic_DNA"/>
</dbReference>
<dbReference type="GO" id="GO:0016787">
    <property type="term" value="F:hydrolase activity"/>
    <property type="evidence" value="ECO:0007669"/>
    <property type="project" value="UniProtKB-KW"/>
</dbReference>
<dbReference type="PROSITE" id="PS01173">
    <property type="entry name" value="LIPASE_GDXG_HIS"/>
    <property type="match status" value="1"/>
</dbReference>
<dbReference type="InterPro" id="IPR050300">
    <property type="entry name" value="GDXG_lipolytic_enzyme"/>
</dbReference>
<name>A0A067CU78_SAPPC</name>
<evidence type="ECO:0000313" key="6">
    <source>
        <dbReference type="Proteomes" id="UP000030745"/>
    </source>
</evidence>
<dbReference type="AlphaFoldDB" id="A0A067CU78"/>
<dbReference type="KEGG" id="spar:SPRG_02498"/>
<dbReference type="Pfam" id="PF07859">
    <property type="entry name" value="Abhydrolase_3"/>
    <property type="match status" value="1"/>
</dbReference>
<dbReference type="Gene3D" id="3.40.50.1820">
    <property type="entry name" value="alpha/beta hydrolase"/>
    <property type="match status" value="1"/>
</dbReference>
<sequence length="334" mass="36514">MALLANVASLVWLVVHGLVAPLLVLCCPRDPDQLFFDALVARVLRSQTALAHGSVRFNFNVYGHLQRLVFRPSSAVDTPNVQGTSVACLWYDGRPSKKGSDHDITILYIHGGGFVVGSSTTQSCDIIQPLLQALRAKTIDARVFSLEYDLAPEFKYPHQLQQTISAYTWLRAETSGPILVVGDSAGGNLAALLLQHIVRANLPRPVGAILLSPWVDIAGTAPSYARNAATDVFLPSTIASWRDLYAAHDDQTRASPLFHPLDNLPPLMVVYGGKELMEDDIRAFVAKAKAANVDVTELCHRHKLHNYPAMLRYTAAAADAYAAMALFVARRLQH</sequence>
<dbReference type="PANTHER" id="PTHR48081:SF31">
    <property type="entry name" value="STERYL ACETYL HYDROLASE MUG81-RELATED"/>
    <property type="match status" value="1"/>
</dbReference>
<gene>
    <name evidence="5" type="ORF">SPRG_02498</name>
</gene>
<evidence type="ECO:0000259" key="4">
    <source>
        <dbReference type="Pfam" id="PF07859"/>
    </source>
</evidence>